<keyword evidence="3" id="KW-0234">DNA repair</keyword>
<dbReference type="CDD" id="cd10028">
    <property type="entry name" value="UDG-F2_TDG_MUG"/>
    <property type="match status" value="1"/>
</dbReference>
<evidence type="ECO:0000259" key="4">
    <source>
        <dbReference type="Pfam" id="PF03167"/>
    </source>
</evidence>
<reference evidence="5 6" key="1">
    <citation type="journal article" date="2013" name="Genome Announc.">
        <title>Draft Genome Sequence of the Cellulolytic Bacterium Clostridium papyrosolvens C7 (ATCC 700395).</title>
        <authorList>
            <person name="Zepeda V."/>
            <person name="Dassa B."/>
            <person name="Borovok I."/>
            <person name="Lamed R."/>
            <person name="Bayer E.A."/>
            <person name="Cate J.H."/>
        </authorList>
    </citation>
    <scope>NUCLEOTIDE SEQUENCE [LARGE SCALE GENOMIC DNA]</scope>
    <source>
        <strain evidence="5 6">C7</strain>
    </source>
</reference>
<dbReference type="GO" id="GO:0006285">
    <property type="term" value="P:base-excision repair, AP site formation"/>
    <property type="evidence" value="ECO:0007669"/>
    <property type="project" value="InterPro"/>
</dbReference>
<dbReference type="EMBL" id="ATAY01000094">
    <property type="protein sequence ID" value="EPR07998.1"/>
    <property type="molecule type" value="Genomic_DNA"/>
</dbReference>
<sequence length="184" mass="20449">MDNFYNEKPLPDILAPGLKVVFIGYNPGLLSARNRHHYSHKSNRFWRFLYESGLTPSRFEPEDDRKILELGYGSTNIVDRPSKVANEIGTDEAIEGSANLYRLLDSFKPRIACYVGIGVYRAYASSILKVSASGINVLPGLQSANILETTLDFVCYSTSGLNTVPFAEQCKCFADLKKLLDSIG</sequence>
<dbReference type="STRING" id="1330534.L323_18660"/>
<dbReference type="InterPro" id="IPR015637">
    <property type="entry name" value="MUG/TDG"/>
</dbReference>
<feature type="domain" description="Uracil-DNA glycosylase-like" evidence="4">
    <location>
        <begin position="12"/>
        <end position="176"/>
    </location>
</feature>
<evidence type="ECO:0000256" key="1">
    <source>
        <dbReference type="ARBA" id="ARBA00022763"/>
    </source>
</evidence>
<keyword evidence="1" id="KW-0227">DNA damage</keyword>
<dbReference type="PATRIC" id="fig|1330534.3.peg.3705"/>
<name>U4QWW0_9FIRM</name>
<evidence type="ECO:0000313" key="5">
    <source>
        <dbReference type="EMBL" id="EPR07998.1"/>
    </source>
</evidence>
<evidence type="ECO:0000313" key="6">
    <source>
        <dbReference type="Proteomes" id="UP000016860"/>
    </source>
</evidence>
<dbReference type="Gene3D" id="3.40.470.10">
    <property type="entry name" value="Uracil-DNA glycosylase-like domain"/>
    <property type="match status" value="1"/>
</dbReference>
<comment type="caution">
    <text evidence="5">The sequence shown here is derived from an EMBL/GenBank/DDBJ whole genome shotgun (WGS) entry which is preliminary data.</text>
</comment>
<organism evidence="5 6">
    <name type="scientific">Ruminiclostridium papyrosolvens C7</name>
    <dbReference type="NCBI Taxonomy" id="1330534"/>
    <lineage>
        <taxon>Bacteria</taxon>
        <taxon>Bacillati</taxon>
        <taxon>Bacillota</taxon>
        <taxon>Clostridia</taxon>
        <taxon>Eubacteriales</taxon>
        <taxon>Oscillospiraceae</taxon>
        <taxon>Ruminiclostridium</taxon>
    </lineage>
</organism>
<evidence type="ECO:0000256" key="3">
    <source>
        <dbReference type="ARBA" id="ARBA00023204"/>
    </source>
</evidence>
<protein>
    <submittedName>
        <fullName evidence="5">Uracil-DNA glycosylase</fullName>
    </submittedName>
</protein>
<dbReference type="InterPro" id="IPR005122">
    <property type="entry name" value="Uracil-DNA_glycosylase-like"/>
</dbReference>
<keyword evidence="2" id="KW-0378">Hydrolase</keyword>
<evidence type="ECO:0000256" key="2">
    <source>
        <dbReference type="ARBA" id="ARBA00022801"/>
    </source>
</evidence>
<dbReference type="GO" id="GO:0008263">
    <property type="term" value="F:pyrimidine-specific mismatch base pair DNA N-glycosylase activity"/>
    <property type="evidence" value="ECO:0007669"/>
    <property type="project" value="TreeGrafter"/>
</dbReference>
<dbReference type="PANTHER" id="PTHR12159:SF9">
    <property type="entry name" value="G_T MISMATCH-SPECIFIC THYMINE DNA GLYCOSYLASE"/>
    <property type="match status" value="1"/>
</dbReference>
<dbReference type="AlphaFoldDB" id="U4QWW0"/>
<dbReference type="SUPFAM" id="SSF52141">
    <property type="entry name" value="Uracil-DNA glycosylase-like"/>
    <property type="match status" value="1"/>
</dbReference>
<dbReference type="GO" id="GO:0004844">
    <property type="term" value="F:uracil DNA N-glycosylase activity"/>
    <property type="evidence" value="ECO:0007669"/>
    <property type="project" value="TreeGrafter"/>
</dbReference>
<accession>U4QWW0</accession>
<dbReference type="Pfam" id="PF03167">
    <property type="entry name" value="UDG"/>
    <property type="match status" value="1"/>
</dbReference>
<dbReference type="RefSeq" id="WP_020817101.1">
    <property type="nucleotide sequence ID" value="NZ_ATAY01000094.1"/>
</dbReference>
<proteinExistence type="predicted"/>
<dbReference type="InterPro" id="IPR036895">
    <property type="entry name" value="Uracil-DNA_glycosylase-like_sf"/>
</dbReference>
<dbReference type="Proteomes" id="UP000016860">
    <property type="component" value="Unassembled WGS sequence"/>
</dbReference>
<dbReference type="OrthoDB" id="9799921at2"/>
<dbReference type="PANTHER" id="PTHR12159">
    <property type="entry name" value="G/T AND G/U MISMATCH-SPECIFIC DNA GLYCOSYLASE"/>
    <property type="match status" value="1"/>
</dbReference>
<gene>
    <name evidence="5" type="ORF">L323_18660</name>
</gene>